<evidence type="ECO:0000259" key="1">
    <source>
        <dbReference type="Pfam" id="PF13529"/>
    </source>
</evidence>
<name>A0AAE3HCF0_9EURY</name>
<comment type="caution">
    <text evidence="2">The sequence shown here is derived from an EMBL/GenBank/DDBJ whole genome shotgun (WGS) entry which is preliminary data.</text>
</comment>
<organism evidence="2 3">
    <name type="scientific">Methanolobus chelungpuianus</name>
    <dbReference type="NCBI Taxonomy" id="502115"/>
    <lineage>
        <taxon>Archaea</taxon>
        <taxon>Methanobacteriati</taxon>
        <taxon>Methanobacteriota</taxon>
        <taxon>Stenosarchaea group</taxon>
        <taxon>Methanomicrobia</taxon>
        <taxon>Methanosarcinales</taxon>
        <taxon>Methanosarcinaceae</taxon>
        <taxon>Methanolobus</taxon>
    </lineage>
</organism>
<evidence type="ECO:0000313" key="3">
    <source>
        <dbReference type="Proteomes" id="UP001206983"/>
    </source>
</evidence>
<dbReference type="InterPro" id="IPR039564">
    <property type="entry name" value="Peptidase_C39-like"/>
</dbReference>
<feature type="domain" description="Peptidase C39-like" evidence="1">
    <location>
        <begin position="52"/>
        <end position="182"/>
    </location>
</feature>
<dbReference type="Pfam" id="PF13529">
    <property type="entry name" value="Peptidase_C39_2"/>
    <property type="match status" value="1"/>
</dbReference>
<gene>
    <name evidence="2" type="ORF">PV02_10130</name>
</gene>
<sequence length="224" mass="25316">MHGEFYEDGHGGFVGIVLIDGKECLIGLLGDSMSMYESATPIVEIKASKFLTVPQRSQWELYWDGHSYDAASRACGETSAAMLEEYWSGNYPDIWEIWMYNGYDNMNAAEAQAYLSDQGVYLQRGTRSGTVSYTIGQIKNMIDSGRPFFLTEESQWGACHAVALRGYYDALIDPYFKLNDPNTLSGTNTMYWYNTDNTLFNYEENVYQYVCSSDTTSTGYSFLG</sequence>
<dbReference type="Proteomes" id="UP001206983">
    <property type="component" value="Unassembled WGS sequence"/>
</dbReference>
<dbReference type="AlphaFoldDB" id="A0AAE3HCF0"/>
<proteinExistence type="predicted"/>
<dbReference type="EMBL" id="JTEO01000006">
    <property type="protein sequence ID" value="MCQ6963468.1"/>
    <property type="molecule type" value="Genomic_DNA"/>
</dbReference>
<protein>
    <recommendedName>
        <fullName evidence="1">Peptidase C39-like domain-containing protein</fullName>
    </recommendedName>
</protein>
<evidence type="ECO:0000313" key="2">
    <source>
        <dbReference type="EMBL" id="MCQ6963468.1"/>
    </source>
</evidence>
<accession>A0AAE3HCF0</accession>
<dbReference type="RefSeq" id="WP_256623331.1">
    <property type="nucleotide sequence ID" value="NZ_JTEO01000006.1"/>
</dbReference>
<reference evidence="2 3" key="1">
    <citation type="journal article" date="2011" name="Appl. Environ. Microbiol.">
        <title>Methanogenic archaea isolated from Taiwan's Chelungpu fault.</title>
        <authorList>
            <person name="Wu S.Y."/>
            <person name="Lai M.C."/>
        </authorList>
    </citation>
    <scope>NUCLEOTIDE SEQUENCE [LARGE SCALE GENOMIC DNA]</scope>
    <source>
        <strain evidence="2 3">St545Mb</strain>
    </source>
</reference>
<keyword evidence="3" id="KW-1185">Reference proteome</keyword>